<evidence type="ECO:0000313" key="9">
    <source>
        <dbReference type="EMBL" id="KAJ1909719.1"/>
    </source>
</evidence>
<dbReference type="EMBL" id="JANBPT010001157">
    <property type="protein sequence ID" value="KAJ1909719.1"/>
    <property type="molecule type" value="Genomic_DNA"/>
</dbReference>
<evidence type="ECO:0000259" key="8">
    <source>
        <dbReference type="PROSITE" id="PS51684"/>
    </source>
</evidence>
<evidence type="ECO:0000256" key="6">
    <source>
        <dbReference type="ARBA" id="ARBA00049400"/>
    </source>
</evidence>
<keyword evidence="5" id="KW-0819">tRNA processing</keyword>
<dbReference type="GO" id="GO:0005737">
    <property type="term" value="C:cytoplasm"/>
    <property type="evidence" value="ECO:0007669"/>
    <property type="project" value="TreeGrafter"/>
</dbReference>
<keyword evidence="10" id="KW-1185">Reference proteome</keyword>
<keyword evidence="4" id="KW-0949">S-adenosyl-L-methionine</keyword>
<evidence type="ECO:0000256" key="2">
    <source>
        <dbReference type="ARBA" id="ARBA00012265"/>
    </source>
</evidence>
<dbReference type="InterPro" id="IPR026274">
    <property type="entry name" value="tRNA_wybutosine_synth_prot_2"/>
</dbReference>
<dbReference type="OrthoDB" id="2387925at2759"/>
<feature type="compositionally biased region" description="Acidic residues" evidence="7">
    <location>
        <begin position="461"/>
        <end position="470"/>
    </location>
</feature>
<dbReference type="SUPFAM" id="SSF53335">
    <property type="entry name" value="S-adenosyl-L-methionine-dependent methyltransferases"/>
    <property type="match status" value="1"/>
</dbReference>
<dbReference type="PANTHER" id="PTHR23245:SF25">
    <property type="entry name" value="TRNA WYBUTOSINE-SYNTHESIZING PROTEIN 2 HOMOLOG"/>
    <property type="match status" value="1"/>
</dbReference>
<evidence type="ECO:0000256" key="1">
    <source>
        <dbReference type="ARBA" id="ARBA00004797"/>
    </source>
</evidence>
<dbReference type="PROSITE" id="PS51684">
    <property type="entry name" value="SAM_MT_TRM5_TYW2"/>
    <property type="match status" value="1"/>
</dbReference>
<keyword evidence="3 9" id="KW-0808">Transferase</keyword>
<dbReference type="GO" id="GO:0031591">
    <property type="term" value="P:wybutosine biosynthetic process"/>
    <property type="evidence" value="ECO:0007669"/>
    <property type="project" value="InterPro"/>
</dbReference>
<reference evidence="9" key="1">
    <citation type="submission" date="2022-07" db="EMBL/GenBank/DDBJ databases">
        <title>Phylogenomic reconstructions and comparative analyses of Kickxellomycotina fungi.</title>
        <authorList>
            <person name="Reynolds N.K."/>
            <person name="Stajich J.E."/>
            <person name="Barry K."/>
            <person name="Grigoriev I.V."/>
            <person name="Crous P."/>
            <person name="Smith M.E."/>
        </authorList>
    </citation>
    <scope>NUCLEOTIDE SEQUENCE</scope>
    <source>
        <strain evidence="9">RSA 861</strain>
    </source>
</reference>
<keyword evidence="9" id="KW-0489">Methyltransferase</keyword>
<comment type="catalytic activity">
    <reaction evidence="6">
        <text>4-demethylwyosine(37) in tRNA(Phe) + S-adenosyl-L-methionine = 4-demethyl-7-[(3S)-3-amino-3-carboxypropyl]wyosine(37) in tRNA(Phe) + S-methyl-5'-thioadenosine + H(+)</text>
        <dbReference type="Rhea" id="RHEA:36355"/>
        <dbReference type="Rhea" id="RHEA-COMP:10164"/>
        <dbReference type="Rhea" id="RHEA-COMP:10378"/>
        <dbReference type="ChEBI" id="CHEBI:15378"/>
        <dbReference type="ChEBI" id="CHEBI:17509"/>
        <dbReference type="ChEBI" id="CHEBI:59789"/>
        <dbReference type="ChEBI" id="CHEBI:64315"/>
        <dbReference type="ChEBI" id="CHEBI:73550"/>
        <dbReference type="EC" id="2.5.1.114"/>
    </reaction>
</comment>
<dbReference type="GO" id="GO:0102522">
    <property type="term" value="F:tRNA 4-demethylwyosine alpha-amino-alpha-carboxypropyltransferase activity"/>
    <property type="evidence" value="ECO:0007669"/>
    <property type="project" value="UniProtKB-EC"/>
</dbReference>
<dbReference type="InterPro" id="IPR030382">
    <property type="entry name" value="MeTrfase_TRM5/TYW2"/>
</dbReference>
<sequence>MCPAPYQPSAEWSAEVQADVAAIVKGTHRRELPRAKLCRLTAHIANLVGHEPDDLAASVPTKWEKYDDFVLFPENAFQGEAWQVFLEDRLPVGGDGPSGSERTVQVGEVMFGAMVQVLRATHFAAKSSIPTSDVMRRPEIQPLYGNWGRWSVATAERGGGDPTDLSVHDNPAIHPDNTSGLPSDDCPRPVTVVAPDFDATYWAQTKQNGLTCTWAPIHTMFCAGNISEKLRVAQSPLYRATDQTVVDLYAGVGYFTLPYLVHAGARTVHACEMNPWSVEGLRRGAVANRLSYRISGMHAPIYKDIQPRHHRTTAAEGEARLIIYPGNNADHVAHWAGVADHVNLGLLPSSTAGWPVAVRALRPEGGWLHVHVNRNVDELDAWLVWMQGRFLKLLRRYRSGARSGGGDQRSSWDVRVAHVERIKSYAPRVYHYVIDVECRPNGEITLSGSGSNSDGDSSMISDDEDFVADV</sequence>
<dbReference type="PIRSF" id="PIRSF038972">
    <property type="entry name" value="Trm12"/>
    <property type="match status" value="1"/>
</dbReference>
<protein>
    <recommendedName>
        <fullName evidence="2">tRNA(Phe) (4-demethylwyosine(37)-C(7)) aminocarboxypropyltransferase</fullName>
        <ecNumber evidence="2">2.5.1.114</ecNumber>
    </recommendedName>
</protein>
<dbReference type="AlphaFoldDB" id="A0A9W8DMS5"/>
<comment type="caution">
    <text evidence="9">The sequence shown here is derived from an EMBL/GenBank/DDBJ whole genome shotgun (WGS) entry which is preliminary data.</text>
</comment>
<name>A0A9W8DMS5_9FUNG</name>
<dbReference type="Gene3D" id="3.40.50.150">
    <property type="entry name" value="Vaccinia Virus protein VP39"/>
    <property type="match status" value="1"/>
</dbReference>
<feature type="domain" description="SAM-dependent methyltransferase TRM5/TYW2-type" evidence="8">
    <location>
        <begin position="201"/>
        <end position="440"/>
    </location>
</feature>
<dbReference type="GO" id="GO:0008757">
    <property type="term" value="F:S-adenosylmethionine-dependent methyltransferase activity"/>
    <property type="evidence" value="ECO:0007669"/>
    <property type="project" value="InterPro"/>
</dbReference>
<feature type="compositionally biased region" description="Low complexity" evidence="7">
    <location>
        <begin position="447"/>
        <end position="460"/>
    </location>
</feature>
<evidence type="ECO:0000313" key="10">
    <source>
        <dbReference type="Proteomes" id="UP001150569"/>
    </source>
</evidence>
<evidence type="ECO:0000256" key="7">
    <source>
        <dbReference type="SAM" id="MobiDB-lite"/>
    </source>
</evidence>
<dbReference type="GO" id="GO:0030488">
    <property type="term" value="P:tRNA methylation"/>
    <property type="evidence" value="ECO:0007669"/>
    <property type="project" value="TreeGrafter"/>
</dbReference>
<dbReference type="PANTHER" id="PTHR23245">
    <property type="entry name" value="TRNA METHYLTRANSFERASE"/>
    <property type="match status" value="1"/>
</dbReference>
<dbReference type="Proteomes" id="UP001150569">
    <property type="component" value="Unassembled WGS sequence"/>
</dbReference>
<evidence type="ECO:0000256" key="4">
    <source>
        <dbReference type="ARBA" id="ARBA00022691"/>
    </source>
</evidence>
<evidence type="ECO:0000256" key="5">
    <source>
        <dbReference type="ARBA" id="ARBA00022694"/>
    </source>
</evidence>
<feature type="region of interest" description="Disordered" evidence="7">
    <location>
        <begin position="445"/>
        <end position="470"/>
    </location>
</feature>
<dbReference type="GO" id="GO:0008175">
    <property type="term" value="F:tRNA methyltransferase activity"/>
    <property type="evidence" value="ECO:0007669"/>
    <property type="project" value="TreeGrafter"/>
</dbReference>
<organism evidence="9 10">
    <name type="scientific">Tieghemiomyces parasiticus</name>
    <dbReference type="NCBI Taxonomy" id="78921"/>
    <lineage>
        <taxon>Eukaryota</taxon>
        <taxon>Fungi</taxon>
        <taxon>Fungi incertae sedis</taxon>
        <taxon>Zoopagomycota</taxon>
        <taxon>Kickxellomycotina</taxon>
        <taxon>Dimargaritomycetes</taxon>
        <taxon>Dimargaritales</taxon>
        <taxon>Dimargaritaceae</taxon>
        <taxon>Tieghemiomyces</taxon>
    </lineage>
</organism>
<dbReference type="InterPro" id="IPR056743">
    <property type="entry name" value="TRM5-TYW2-like_MTfase"/>
</dbReference>
<proteinExistence type="predicted"/>
<dbReference type="InterPro" id="IPR029063">
    <property type="entry name" value="SAM-dependent_MTases_sf"/>
</dbReference>
<comment type="pathway">
    <text evidence="1">tRNA modification; wybutosine-tRNA(Phe) biosynthesis.</text>
</comment>
<dbReference type="Pfam" id="PF02475">
    <property type="entry name" value="TRM5-TYW2_MTfase"/>
    <property type="match status" value="1"/>
</dbReference>
<evidence type="ECO:0000256" key="3">
    <source>
        <dbReference type="ARBA" id="ARBA00022679"/>
    </source>
</evidence>
<gene>
    <name evidence="9" type="primary">TRM12_2</name>
    <name evidence="9" type="ORF">IWQ60_011022</name>
</gene>
<accession>A0A9W8DMS5</accession>
<dbReference type="EC" id="2.5.1.114" evidence="2"/>